<dbReference type="GO" id="GO:0005938">
    <property type="term" value="C:cell cortex"/>
    <property type="evidence" value="ECO:0007669"/>
    <property type="project" value="TreeGrafter"/>
</dbReference>
<dbReference type="Gene3D" id="1.10.510.10">
    <property type="entry name" value="Transferase(Phosphotransferase) domain 1"/>
    <property type="match status" value="1"/>
</dbReference>
<evidence type="ECO:0000256" key="6">
    <source>
        <dbReference type="ARBA" id="ARBA00022475"/>
    </source>
</evidence>
<keyword evidence="11" id="KW-0009">Actin-binding</keyword>
<evidence type="ECO:0000256" key="2">
    <source>
        <dbReference type="ARBA" id="ARBA00004245"/>
    </source>
</evidence>
<organism evidence="16 17">
    <name type="scientific">Takifugu flavidus</name>
    <name type="common">sansaifugu</name>
    <dbReference type="NCBI Taxonomy" id="433684"/>
    <lineage>
        <taxon>Eukaryota</taxon>
        <taxon>Metazoa</taxon>
        <taxon>Chordata</taxon>
        <taxon>Craniata</taxon>
        <taxon>Vertebrata</taxon>
        <taxon>Euteleostomi</taxon>
        <taxon>Actinopterygii</taxon>
        <taxon>Neopterygii</taxon>
        <taxon>Teleostei</taxon>
        <taxon>Neoteleostei</taxon>
        <taxon>Acanthomorphata</taxon>
        <taxon>Eupercaria</taxon>
        <taxon>Tetraodontiformes</taxon>
        <taxon>Tetradontoidea</taxon>
        <taxon>Tetraodontidae</taxon>
        <taxon>Takifugu</taxon>
    </lineage>
</organism>
<dbReference type="Proteomes" id="UP000324091">
    <property type="component" value="Chromosome 13"/>
</dbReference>
<dbReference type="PANTHER" id="PTHR21345:SF5">
    <property type="entry name" value="PROTEIN SPIRE HOMOLOG 2"/>
    <property type="match status" value="1"/>
</dbReference>
<protein>
    <submittedName>
        <fullName evidence="16">Protein spire-like protein 2</fullName>
    </submittedName>
</protein>
<keyword evidence="6" id="KW-1003">Cell membrane</keyword>
<keyword evidence="5" id="KW-0813">Transport</keyword>
<evidence type="ECO:0000256" key="14">
    <source>
        <dbReference type="SAM" id="MobiDB-lite"/>
    </source>
</evidence>
<evidence type="ECO:0000256" key="8">
    <source>
        <dbReference type="ARBA" id="ARBA00022737"/>
    </source>
</evidence>
<evidence type="ECO:0000256" key="4">
    <source>
        <dbReference type="ARBA" id="ARBA00010956"/>
    </source>
</evidence>
<feature type="region of interest" description="Disordered" evidence="14">
    <location>
        <begin position="1"/>
        <end position="38"/>
    </location>
</feature>
<keyword evidence="10" id="KW-0472">Membrane</keyword>
<reference evidence="16 17" key="1">
    <citation type="submission" date="2019-04" db="EMBL/GenBank/DDBJ databases">
        <title>Chromosome genome assembly for Takifugu flavidus.</title>
        <authorList>
            <person name="Xiao S."/>
        </authorList>
    </citation>
    <scope>NUCLEOTIDE SEQUENCE [LARGE SCALE GENOMIC DNA]</scope>
    <source>
        <strain evidence="16">HTHZ2018</strain>
        <tissue evidence="16">Muscle</tissue>
    </source>
</reference>
<dbReference type="GO" id="GO:0030659">
    <property type="term" value="C:cytoplasmic vesicle membrane"/>
    <property type="evidence" value="ECO:0007669"/>
    <property type="project" value="UniProtKB-SubCell"/>
</dbReference>
<keyword evidence="7" id="KW-0963">Cytoplasm</keyword>
<keyword evidence="13" id="KW-0968">Cytoplasmic vesicle</keyword>
<evidence type="ECO:0000256" key="7">
    <source>
        <dbReference type="ARBA" id="ARBA00022490"/>
    </source>
</evidence>
<evidence type="ECO:0000256" key="10">
    <source>
        <dbReference type="ARBA" id="ARBA00023136"/>
    </source>
</evidence>
<sequence>MGFTYRPPPWPITKRTAEDGDPRITVPTDRVESRDLSEPRELSLEEVLKSYEQPINEEQAWAVCYQCCSGLRGPRPPTAGVSPVKGPSSILLHRDGTVALRTRNSGRAHRLLENQPHFGAALTQYYA</sequence>
<dbReference type="Pfam" id="PF16474">
    <property type="entry name" value="KIND"/>
    <property type="match status" value="1"/>
</dbReference>
<comment type="similarity">
    <text evidence="4">Belongs to the spire family.</text>
</comment>
<keyword evidence="12" id="KW-0206">Cytoskeleton</keyword>
<feature type="compositionally biased region" description="Pro residues" evidence="14">
    <location>
        <begin position="1"/>
        <end position="11"/>
    </location>
</feature>
<evidence type="ECO:0000256" key="9">
    <source>
        <dbReference type="ARBA" id="ARBA00022927"/>
    </source>
</evidence>
<dbReference type="GO" id="GO:0015031">
    <property type="term" value="P:protein transport"/>
    <property type="evidence" value="ECO:0007669"/>
    <property type="project" value="UniProtKB-KW"/>
</dbReference>
<evidence type="ECO:0000256" key="12">
    <source>
        <dbReference type="ARBA" id="ARBA00023212"/>
    </source>
</evidence>
<dbReference type="GO" id="GO:0005856">
    <property type="term" value="C:cytoskeleton"/>
    <property type="evidence" value="ECO:0007669"/>
    <property type="project" value="UniProtKB-SubCell"/>
</dbReference>
<dbReference type="PANTHER" id="PTHR21345">
    <property type="entry name" value="SPIRE"/>
    <property type="match status" value="1"/>
</dbReference>
<feature type="compositionally biased region" description="Basic and acidic residues" evidence="14">
    <location>
        <begin position="29"/>
        <end position="38"/>
    </location>
</feature>
<proteinExistence type="inferred from homology"/>
<comment type="subcellular location">
    <subcellularLocation>
        <location evidence="3">Cell membrane</location>
        <topology evidence="3">Peripheral membrane protein</topology>
        <orientation evidence="3">Cytoplasmic side</orientation>
    </subcellularLocation>
    <subcellularLocation>
        <location evidence="2">Cytoplasm</location>
        <location evidence="2">Cytoskeleton</location>
    </subcellularLocation>
    <subcellularLocation>
        <location evidence="1">Cytoplasmic vesicle membrane</location>
        <topology evidence="1">Peripheral membrane protein</topology>
        <orientation evidence="1">Cytoplasmic side</orientation>
    </subcellularLocation>
</comment>
<evidence type="ECO:0000256" key="11">
    <source>
        <dbReference type="ARBA" id="ARBA00023203"/>
    </source>
</evidence>
<dbReference type="InterPro" id="IPR011019">
    <property type="entry name" value="KIND_dom"/>
</dbReference>
<keyword evidence="8" id="KW-0677">Repeat</keyword>
<accession>A0A5C6PBE0</accession>
<dbReference type="GO" id="GO:0036089">
    <property type="term" value="P:cleavage furrow formation"/>
    <property type="evidence" value="ECO:0007669"/>
    <property type="project" value="TreeGrafter"/>
</dbReference>
<dbReference type="AlphaFoldDB" id="A0A5C6PBE0"/>
<dbReference type="GO" id="GO:0051295">
    <property type="term" value="P:establishment of meiotic spindle localization"/>
    <property type="evidence" value="ECO:0007669"/>
    <property type="project" value="TreeGrafter"/>
</dbReference>
<dbReference type="GO" id="GO:0005886">
    <property type="term" value="C:plasma membrane"/>
    <property type="evidence" value="ECO:0007669"/>
    <property type="project" value="UniProtKB-SubCell"/>
</dbReference>
<dbReference type="PROSITE" id="PS51377">
    <property type="entry name" value="KIND"/>
    <property type="match status" value="1"/>
</dbReference>
<comment type="caution">
    <text evidence="16">The sequence shown here is derived from an EMBL/GenBank/DDBJ whole genome shotgun (WGS) entry which is preliminary data.</text>
</comment>
<dbReference type="InterPro" id="IPR029901">
    <property type="entry name" value="Spire"/>
</dbReference>
<dbReference type="EMBL" id="RHFK02000005">
    <property type="protein sequence ID" value="TWW76319.1"/>
    <property type="molecule type" value="Genomic_DNA"/>
</dbReference>
<evidence type="ECO:0000256" key="5">
    <source>
        <dbReference type="ARBA" id="ARBA00022448"/>
    </source>
</evidence>
<evidence type="ECO:0000313" key="17">
    <source>
        <dbReference type="Proteomes" id="UP000324091"/>
    </source>
</evidence>
<dbReference type="GO" id="GO:0051639">
    <property type="term" value="P:actin filament network formation"/>
    <property type="evidence" value="ECO:0007669"/>
    <property type="project" value="TreeGrafter"/>
</dbReference>
<keyword evidence="9" id="KW-0653">Protein transport</keyword>
<evidence type="ECO:0000256" key="1">
    <source>
        <dbReference type="ARBA" id="ARBA00004180"/>
    </source>
</evidence>
<dbReference type="GO" id="GO:0008017">
    <property type="term" value="F:microtubule binding"/>
    <property type="evidence" value="ECO:0007669"/>
    <property type="project" value="TreeGrafter"/>
</dbReference>
<dbReference type="GO" id="GO:0003779">
    <property type="term" value="F:actin binding"/>
    <property type="evidence" value="ECO:0007669"/>
    <property type="project" value="UniProtKB-KW"/>
</dbReference>
<evidence type="ECO:0000256" key="13">
    <source>
        <dbReference type="ARBA" id="ARBA00023329"/>
    </source>
</evidence>
<name>A0A5C6PBE0_9TELE</name>
<gene>
    <name evidence="16" type="ORF">D4764_13G0009810</name>
</gene>
<dbReference type="GO" id="GO:0030041">
    <property type="term" value="P:actin filament polymerization"/>
    <property type="evidence" value="ECO:0007669"/>
    <property type="project" value="TreeGrafter"/>
</dbReference>
<feature type="domain" description="KIND" evidence="15">
    <location>
        <begin position="42"/>
        <end position="127"/>
    </location>
</feature>
<evidence type="ECO:0000256" key="3">
    <source>
        <dbReference type="ARBA" id="ARBA00004413"/>
    </source>
</evidence>
<dbReference type="GO" id="GO:0048193">
    <property type="term" value="P:Golgi vesicle transport"/>
    <property type="evidence" value="ECO:0007669"/>
    <property type="project" value="TreeGrafter"/>
</dbReference>
<dbReference type="GO" id="GO:0040038">
    <property type="term" value="P:polar body extrusion after meiotic divisions"/>
    <property type="evidence" value="ECO:0007669"/>
    <property type="project" value="TreeGrafter"/>
</dbReference>
<keyword evidence="17" id="KW-1185">Reference proteome</keyword>
<evidence type="ECO:0000313" key="16">
    <source>
        <dbReference type="EMBL" id="TWW76319.1"/>
    </source>
</evidence>
<evidence type="ECO:0000259" key="15">
    <source>
        <dbReference type="PROSITE" id="PS51377"/>
    </source>
</evidence>
<dbReference type="GO" id="GO:0045010">
    <property type="term" value="P:actin nucleation"/>
    <property type="evidence" value="ECO:0007669"/>
    <property type="project" value="InterPro"/>
</dbReference>